<evidence type="ECO:0000256" key="2">
    <source>
        <dbReference type="ARBA" id="ARBA00022553"/>
    </source>
</evidence>
<dbReference type="InterPro" id="IPR016036">
    <property type="entry name" value="Malonyl_transacylase_ACP-bd"/>
</dbReference>
<dbReference type="SMART" id="SM00822">
    <property type="entry name" value="PKS_KR"/>
    <property type="match status" value="1"/>
</dbReference>
<feature type="domain" description="Ketosynthase family 3 (KS3)" evidence="10">
    <location>
        <begin position="646"/>
        <end position="1059"/>
    </location>
</feature>
<dbReference type="InterPro" id="IPR013968">
    <property type="entry name" value="PKS_KR"/>
</dbReference>
<keyword evidence="2" id="KW-0597">Phosphoprotein</keyword>
<gene>
    <name evidence="11" type="ORF">QBC36DRAFT_363297</name>
</gene>
<comment type="caution">
    <text evidence="11">The sequence shown here is derived from an EMBL/GenBank/DDBJ whole genome shotgun (WGS) entry which is preliminary data.</text>
</comment>
<evidence type="ECO:0000256" key="6">
    <source>
        <dbReference type="ARBA" id="ARBA00023002"/>
    </source>
</evidence>
<dbReference type="InterPro" id="IPR006162">
    <property type="entry name" value="Ppantetheine_attach_site"/>
</dbReference>
<dbReference type="EMBL" id="MU866448">
    <property type="protein sequence ID" value="KAK4172239.1"/>
    <property type="molecule type" value="Genomic_DNA"/>
</dbReference>
<evidence type="ECO:0000259" key="9">
    <source>
        <dbReference type="PROSITE" id="PS50075"/>
    </source>
</evidence>
<keyword evidence="1" id="KW-0596">Phosphopantetheine</keyword>
<dbReference type="PROSITE" id="PS00455">
    <property type="entry name" value="AMP_BINDING"/>
    <property type="match status" value="1"/>
</dbReference>
<dbReference type="FunFam" id="3.40.47.10:FF:000019">
    <property type="entry name" value="Polyketide synthase type I"/>
    <property type="match status" value="1"/>
</dbReference>
<dbReference type="GO" id="GO:0006633">
    <property type="term" value="P:fatty acid biosynthetic process"/>
    <property type="evidence" value="ECO:0007669"/>
    <property type="project" value="TreeGrafter"/>
</dbReference>
<dbReference type="Gene3D" id="3.30.70.3290">
    <property type="match status" value="1"/>
</dbReference>
<dbReference type="SUPFAM" id="SSF47336">
    <property type="entry name" value="ACP-like"/>
    <property type="match status" value="2"/>
</dbReference>
<feature type="region of interest" description="Disordered" evidence="8">
    <location>
        <begin position="2052"/>
        <end position="2078"/>
    </location>
</feature>
<dbReference type="GO" id="GO:0032259">
    <property type="term" value="P:methylation"/>
    <property type="evidence" value="ECO:0007669"/>
    <property type="project" value="UniProtKB-KW"/>
</dbReference>
<comment type="similarity">
    <text evidence="7">Belongs to the NRP synthetase family.</text>
</comment>
<organism evidence="11 12">
    <name type="scientific">Triangularia setosa</name>
    <dbReference type="NCBI Taxonomy" id="2587417"/>
    <lineage>
        <taxon>Eukaryota</taxon>
        <taxon>Fungi</taxon>
        <taxon>Dikarya</taxon>
        <taxon>Ascomycota</taxon>
        <taxon>Pezizomycotina</taxon>
        <taxon>Sordariomycetes</taxon>
        <taxon>Sordariomycetidae</taxon>
        <taxon>Sordariales</taxon>
        <taxon>Podosporaceae</taxon>
        <taxon>Triangularia</taxon>
    </lineage>
</organism>
<dbReference type="PANTHER" id="PTHR43775">
    <property type="entry name" value="FATTY ACID SYNTHASE"/>
    <property type="match status" value="1"/>
</dbReference>
<dbReference type="InterPro" id="IPR036736">
    <property type="entry name" value="ACP-like_sf"/>
</dbReference>
<feature type="region of interest" description="Disordered" evidence="8">
    <location>
        <begin position="1761"/>
        <end position="1783"/>
    </location>
</feature>
<dbReference type="Gene3D" id="3.40.366.10">
    <property type="entry name" value="Malonyl-Coenzyme A Acyl Carrier Protein, domain 2"/>
    <property type="match status" value="1"/>
</dbReference>
<evidence type="ECO:0000256" key="3">
    <source>
        <dbReference type="ARBA" id="ARBA00022598"/>
    </source>
</evidence>
<dbReference type="Pfam" id="PF07993">
    <property type="entry name" value="NAD_binding_4"/>
    <property type="match status" value="1"/>
</dbReference>
<dbReference type="Gene3D" id="3.30.300.30">
    <property type="match status" value="1"/>
</dbReference>
<name>A0AAN7A3U9_9PEZI</name>
<dbReference type="PROSITE" id="PS50075">
    <property type="entry name" value="CARRIER"/>
    <property type="match status" value="2"/>
</dbReference>
<reference evidence="11" key="1">
    <citation type="journal article" date="2023" name="Mol. Phylogenet. Evol.">
        <title>Genome-scale phylogeny and comparative genomics of the fungal order Sordariales.</title>
        <authorList>
            <person name="Hensen N."/>
            <person name="Bonometti L."/>
            <person name="Westerberg I."/>
            <person name="Brannstrom I.O."/>
            <person name="Guillou S."/>
            <person name="Cros-Aarteil S."/>
            <person name="Calhoun S."/>
            <person name="Haridas S."/>
            <person name="Kuo A."/>
            <person name="Mondo S."/>
            <person name="Pangilinan J."/>
            <person name="Riley R."/>
            <person name="LaButti K."/>
            <person name="Andreopoulos B."/>
            <person name="Lipzen A."/>
            <person name="Chen C."/>
            <person name="Yan M."/>
            <person name="Daum C."/>
            <person name="Ng V."/>
            <person name="Clum A."/>
            <person name="Steindorff A."/>
            <person name="Ohm R.A."/>
            <person name="Martin F."/>
            <person name="Silar P."/>
            <person name="Natvig D.O."/>
            <person name="Lalanne C."/>
            <person name="Gautier V."/>
            <person name="Ament-Velasquez S.L."/>
            <person name="Kruys A."/>
            <person name="Hutchinson M.I."/>
            <person name="Powell A.J."/>
            <person name="Barry K."/>
            <person name="Miller A.N."/>
            <person name="Grigoriev I.V."/>
            <person name="Debuchy R."/>
            <person name="Gladieux P."/>
            <person name="Hiltunen Thoren M."/>
            <person name="Johannesson H."/>
        </authorList>
    </citation>
    <scope>NUCLEOTIDE SEQUENCE</scope>
    <source>
        <strain evidence="11">CBS 892.96</strain>
    </source>
</reference>
<evidence type="ECO:0000256" key="5">
    <source>
        <dbReference type="ARBA" id="ARBA00022679"/>
    </source>
</evidence>
<dbReference type="InterPro" id="IPR014043">
    <property type="entry name" value="Acyl_transferase_dom"/>
</dbReference>
<evidence type="ECO:0000313" key="12">
    <source>
        <dbReference type="Proteomes" id="UP001302321"/>
    </source>
</evidence>
<keyword evidence="12" id="KW-1185">Reference proteome</keyword>
<dbReference type="SUPFAM" id="SSF52151">
    <property type="entry name" value="FabD/lysophospholipase-like"/>
    <property type="match status" value="1"/>
</dbReference>
<feature type="domain" description="Carrier" evidence="9">
    <location>
        <begin position="2089"/>
        <end position="2164"/>
    </location>
</feature>
<keyword evidence="3" id="KW-0436">Ligase</keyword>
<evidence type="ECO:0008006" key="13">
    <source>
        <dbReference type="Google" id="ProtNLM"/>
    </source>
</evidence>
<protein>
    <recommendedName>
        <fullName evidence="13">Polyketide synthase</fullName>
    </recommendedName>
</protein>
<dbReference type="InterPro" id="IPR020841">
    <property type="entry name" value="PKS_Beta-ketoAc_synthase_dom"/>
</dbReference>
<dbReference type="Pfam" id="PF00501">
    <property type="entry name" value="AMP-binding"/>
    <property type="match status" value="1"/>
</dbReference>
<dbReference type="Gene3D" id="3.40.50.980">
    <property type="match status" value="2"/>
</dbReference>
<dbReference type="SUPFAM" id="SSF56801">
    <property type="entry name" value="Acetyl-CoA synthetase-like"/>
    <property type="match status" value="1"/>
</dbReference>
<evidence type="ECO:0000256" key="4">
    <source>
        <dbReference type="ARBA" id="ARBA00022603"/>
    </source>
</evidence>
<dbReference type="Pfam" id="PF00109">
    <property type="entry name" value="ketoacyl-synt"/>
    <property type="match status" value="1"/>
</dbReference>
<accession>A0AAN7A3U9</accession>
<keyword evidence="5" id="KW-0808">Transferase</keyword>
<dbReference type="InterPro" id="IPR016035">
    <property type="entry name" value="Acyl_Trfase/lysoPLipase"/>
</dbReference>
<feature type="domain" description="Carrier" evidence="9">
    <location>
        <begin position="548"/>
        <end position="625"/>
    </location>
</feature>
<dbReference type="Gene3D" id="3.40.47.10">
    <property type="match status" value="1"/>
</dbReference>
<dbReference type="SMART" id="SM00825">
    <property type="entry name" value="PKS_KS"/>
    <property type="match status" value="1"/>
</dbReference>
<dbReference type="InterPro" id="IPR010071">
    <property type="entry name" value="AA_adenyl_dom"/>
</dbReference>
<dbReference type="InterPro" id="IPR010080">
    <property type="entry name" value="Thioester_reductase-like_dom"/>
</dbReference>
<dbReference type="InterPro" id="IPR036291">
    <property type="entry name" value="NAD(P)-bd_dom_sf"/>
</dbReference>
<sequence length="2604" mass="282360">MGSISLSAADQQALIKRFNATDEPLLLGHCLHDLLQQATEKHVNNTAVICGDVALTYGRLNALANRLARSLVARGIGCGDLVGIALHRSVNLVLALLAVLKAGAAYVPIDPAFPAERIRHMVDDAQPKLVIIEVNTQESLSSCWSGACLNVDVEDTEGQEDEKAQDGIRYNNINTDVVADDLAYVIYTSGSTGKPKGVEVSHSALSNHLLAVQRELGCTSADRLLAVTTISFDIAALELFLPLLCGATTVVAQMDEARDPSALLRLMRRHGITTMQATPATWTMLLEAGWQGSNNSESPPLTRLLCGGEGLPRRLADRLLLCAESVWNMYGPTEATVWASAWKVCSGQNVVIGRPIANYRLYVLGEDLSPVPLGCEGELYIGGAGLATGYRNKPDMTRSRFIDSPFPEGGRLYRTGDLARFEYPENLTVIGRADGQVKVHGFRIELGDIEAAITAHKDISEAVVVSKSDRLIAYCLRARNGRVSADTEPKPTLDSMLRLWLAERLPAYMMPTFLVELEAFPMTLNNKVDRNALPDPAEAIRMVVATAVPKSDMENSIRLIWSRMLSLSPERIGVYDNFFHIGGNSMLVVRVQRELGTLLGQPVSVAVLFEHYTIRALAEYLTTSPEVKAESQPVLPQRHNLQDASSEDIAVVSMVCRLPGGVTTPEEYWQLLERGIDATSTVPKDRWNADAIYDADPNVPGKSYCRRGGFLPTSSIDDFDASFFGIPPREARAMEPAQRIMLEACWEGFERAGYTLEQLRGSQAGVYIGTLDGYAATGSAMSTMSGRVSYVLGLEGPSLTVDAACASSLVSTHLACSALRRRECYVAVSGGVSLLLGPSMHIEFSRLRAMSADGRCRAFAADTNGTGWAEGCTAVVLKRMSDAVRDGDLIHAVIRGTAVNHVGRSAAGLTVPSVSAQQRLVRSALAASALTPDDIDYVETHGTGTNLGDPIEAAALAGVFGNRSRPETLWIGSAKSNIGHTQAAAGLAGMLKVILAMQRNKLPRTLHAETPTPAVDWQGARMALVQESRPWPSPPDQLRRAGISAFGISGTNAHIIVQEPEPSWLNKVPPKPPISVPLPPEFPFLLSGHTNAALCQQAGRLEQHIENISSKDDRDRLGDVAYSLATTRTHFRRRLVLMAKDKAELLERLGTVSQTLQSLRAFATISPNNSIKEPRLAMLFSGQGSQVPGMGKELYEVYPVFRDALDSTAAHFPELERPLVQVMHAAPGSDDAALLRRTDFAQPAIFALEVALWHLWKSWGVSPALALGHSVGEVTVAHVAGILDLQDACRLVATRGRLMHAIPLRGGMVSLEGSAKEVTAAINKLGIVSQVSIAAYNTPTQTVASGDADGIERLAAHFAGQGCRTKMLDVTHAFHSHHMSGMLAAFREVLETVQFHPPQLPIISSLTGVLAEAGELERPEYWVQQVRNPVRFVDAIQTLCRQGVNVSLELGAQPVLSGMGTACLDGTVTPEVTWLPSLLRHKQAASVVQRSLADLHSRHLSVSWTGYFEPFHCCQRVELPTYAFQRERFVFPRRWLPDMMQSDRNSRTRADTGANDSVHGLQFEIVWNQADVARLKASLSGSWGLLCPKAACHSKTETVPSLSLALARADLHLRRVENLEDATKFGLDTLVCLWGSGLGSGSDAGDKDNVVLQAHELAATALLQIQMAARMELPPSLVWVTRGVGAAPLWGLIRTARNEYPELRLRLINLDVDPNVDMNGHEGNVEAQALVSALMLCDEPECAVRQGQVLVPRMQRVVSVQKREDGDKDNLKDKDEESKTDRQRVLRPDGAVLITGGLGGIGQRLARWLGSTHGVRDLVLVSRRGMDTPGAHELISELAGLGTKAVVVDCDVTELESVKPVMALFDRKKRPLRGIIHAAGAQDNGIISEMTPRRLATAFGAKLGGAWHLHQLAHDMGMDADLDLFVMLSSTFAVVGMPGHAGYAAANAFLDALAHLRRARGLPATSIAYGAWEGEGMAAGMMQKNAATLAHLAQIGLSSHTSEQGLELFEKAVRSGRALTVAAALHPEQLRNYYEMRGSSVPPLYRSLLLDQDGDGSDGGRRVRSQAPLPRSRNLRGALSKAASEQQFEIVLHTVREAVAEALGFARPDHVDVSQPLQDIGIDSLTAVLVRNKLANLTGLTLAASFVFQYRDLTILSQFLLSKLRARMQMEMQIEEDNSTEPGSEEQGPISPGNSTPASSVAQMLIPWLDTAAMKEGYLDPGLTFENAAHPGAPLKSVFVTGATGFVGAFIAHELLELHLTVYCLVRDDDEKQAMQRLVATFADYSLWKPSYATLLHVVVGDIAEPLFGLSRNTFENLADRVDAICHSGALVNWVRPLEDFVGPNIASTHEALRLASCGRSKSVHLISTVSTLPLHRGHKMTKKDKEYGYATSKYAAERMVSAARWRGARASVYRLPFVGASSATGHFRQDRGDFLHNLISGSLELGAFPSLGAADLSAVLPVDYLSKTIVAVMTEDLSRIGRDYDFVNTRAPTFNRFFEIMGAAAGVGGKKHLIEPFCRWRESALAYAAKHRASPLARVSTLLDDIVDDESAAAMVTCSRGGKHIFGINVYPAPVIDEQYVGKYLSRLRAARGMEDIGHPGEV</sequence>
<evidence type="ECO:0000256" key="7">
    <source>
        <dbReference type="ARBA" id="ARBA00029454"/>
    </source>
</evidence>
<dbReference type="InterPro" id="IPR001227">
    <property type="entry name" value="Ac_transferase_dom_sf"/>
</dbReference>
<dbReference type="SUPFAM" id="SSF53901">
    <property type="entry name" value="Thiolase-like"/>
    <property type="match status" value="1"/>
</dbReference>
<dbReference type="GO" id="GO:0008168">
    <property type="term" value="F:methyltransferase activity"/>
    <property type="evidence" value="ECO:0007669"/>
    <property type="project" value="UniProtKB-KW"/>
</dbReference>
<dbReference type="FunFam" id="3.40.50.980:FF:000001">
    <property type="entry name" value="Non-ribosomal peptide synthetase"/>
    <property type="match status" value="1"/>
</dbReference>
<dbReference type="InterPro" id="IPR016039">
    <property type="entry name" value="Thiolase-like"/>
</dbReference>
<dbReference type="GO" id="GO:0044550">
    <property type="term" value="P:secondary metabolite biosynthetic process"/>
    <property type="evidence" value="ECO:0007669"/>
    <property type="project" value="UniProtKB-ARBA"/>
</dbReference>
<dbReference type="InterPro" id="IPR020806">
    <property type="entry name" value="PKS_PP-bd"/>
</dbReference>
<dbReference type="InterPro" id="IPR020845">
    <property type="entry name" value="AMP-binding_CS"/>
</dbReference>
<dbReference type="InterPro" id="IPR014031">
    <property type="entry name" value="Ketoacyl_synth_C"/>
</dbReference>
<dbReference type="FunFam" id="3.40.50.12780:FF:000012">
    <property type="entry name" value="Non-ribosomal peptide synthetase"/>
    <property type="match status" value="1"/>
</dbReference>
<dbReference type="InterPro" id="IPR045851">
    <property type="entry name" value="AMP-bd_C_sf"/>
</dbReference>
<dbReference type="CDD" id="cd08956">
    <property type="entry name" value="KR_3_FAS_SDR_x"/>
    <property type="match status" value="1"/>
</dbReference>
<evidence type="ECO:0000313" key="11">
    <source>
        <dbReference type="EMBL" id="KAK4172239.1"/>
    </source>
</evidence>
<dbReference type="InterPro" id="IPR009081">
    <property type="entry name" value="PP-bd_ACP"/>
</dbReference>
<dbReference type="InterPro" id="IPR013120">
    <property type="entry name" value="FAR_NAD-bd"/>
</dbReference>
<dbReference type="SUPFAM" id="SSF55048">
    <property type="entry name" value="Probable ACP-binding domain of malonyl-CoA ACP transacylase"/>
    <property type="match status" value="1"/>
</dbReference>
<dbReference type="InterPro" id="IPR050091">
    <property type="entry name" value="PKS_NRPS_Biosynth_Enz"/>
</dbReference>
<dbReference type="SUPFAM" id="SSF51735">
    <property type="entry name" value="NAD(P)-binding Rossmann-fold domains"/>
    <property type="match status" value="3"/>
</dbReference>
<dbReference type="NCBIfam" id="TIGR01733">
    <property type="entry name" value="AA-adenyl-dom"/>
    <property type="match status" value="1"/>
</dbReference>
<dbReference type="Proteomes" id="UP001302321">
    <property type="component" value="Unassembled WGS sequence"/>
</dbReference>
<dbReference type="Gene3D" id="3.40.50.720">
    <property type="entry name" value="NAD(P)-binding Rossmann-like Domain"/>
    <property type="match status" value="2"/>
</dbReference>
<dbReference type="CDD" id="cd00833">
    <property type="entry name" value="PKS"/>
    <property type="match status" value="1"/>
</dbReference>
<dbReference type="PANTHER" id="PTHR43775:SF51">
    <property type="entry name" value="INACTIVE PHENOLPHTHIOCEROL SYNTHESIS POLYKETIDE SYNTHASE TYPE I PKS1-RELATED"/>
    <property type="match status" value="1"/>
</dbReference>
<dbReference type="Pfam" id="PF02801">
    <property type="entry name" value="Ketoacyl-synt_C"/>
    <property type="match status" value="1"/>
</dbReference>
<evidence type="ECO:0000259" key="10">
    <source>
        <dbReference type="PROSITE" id="PS52004"/>
    </source>
</evidence>
<proteinExistence type="inferred from homology"/>
<dbReference type="Pfam" id="PF13193">
    <property type="entry name" value="AMP-binding_C"/>
    <property type="match status" value="1"/>
</dbReference>
<dbReference type="GO" id="GO:0016874">
    <property type="term" value="F:ligase activity"/>
    <property type="evidence" value="ECO:0007669"/>
    <property type="project" value="UniProtKB-KW"/>
</dbReference>
<dbReference type="Pfam" id="PF00550">
    <property type="entry name" value="PP-binding"/>
    <property type="match status" value="2"/>
</dbReference>
<dbReference type="InterPro" id="IPR025110">
    <property type="entry name" value="AMP-bd_C"/>
</dbReference>
<dbReference type="PROSITE" id="PS52004">
    <property type="entry name" value="KS3_2"/>
    <property type="match status" value="1"/>
</dbReference>
<dbReference type="Gene3D" id="1.10.1200.10">
    <property type="entry name" value="ACP-like"/>
    <property type="match status" value="2"/>
</dbReference>
<dbReference type="NCBIfam" id="TIGR01746">
    <property type="entry name" value="Thioester-redct"/>
    <property type="match status" value="1"/>
</dbReference>
<evidence type="ECO:0000256" key="1">
    <source>
        <dbReference type="ARBA" id="ARBA00022450"/>
    </source>
</evidence>
<dbReference type="SMART" id="SM00823">
    <property type="entry name" value="PKS_PP"/>
    <property type="match status" value="2"/>
</dbReference>
<evidence type="ECO:0000256" key="8">
    <source>
        <dbReference type="SAM" id="MobiDB-lite"/>
    </source>
</evidence>
<keyword evidence="4" id="KW-0489">Methyltransferase</keyword>
<reference evidence="11" key="2">
    <citation type="submission" date="2023-05" db="EMBL/GenBank/DDBJ databases">
        <authorList>
            <consortium name="Lawrence Berkeley National Laboratory"/>
            <person name="Steindorff A."/>
            <person name="Hensen N."/>
            <person name="Bonometti L."/>
            <person name="Westerberg I."/>
            <person name="Brannstrom I.O."/>
            <person name="Guillou S."/>
            <person name="Cros-Aarteil S."/>
            <person name="Calhoun S."/>
            <person name="Haridas S."/>
            <person name="Kuo A."/>
            <person name="Mondo S."/>
            <person name="Pangilinan J."/>
            <person name="Riley R."/>
            <person name="Labutti K."/>
            <person name="Andreopoulos B."/>
            <person name="Lipzen A."/>
            <person name="Chen C."/>
            <person name="Yanf M."/>
            <person name="Daum C."/>
            <person name="Ng V."/>
            <person name="Clum A."/>
            <person name="Ohm R."/>
            <person name="Martin F."/>
            <person name="Silar P."/>
            <person name="Natvig D."/>
            <person name="Lalanne C."/>
            <person name="Gautier V."/>
            <person name="Ament-Velasquez S.L."/>
            <person name="Kruys A."/>
            <person name="Hutchinson M.I."/>
            <person name="Powell A.J."/>
            <person name="Barry K."/>
            <person name="Miller A.N."/>
            <person name="Grigoriev I.V."/>
            <person name="Debuchy R."/>
            <person name="Gladieux P."/>
            <person name="Thoren M.H."/>
            <person name="Johannesson H."/>
        </authorList>
    </citation>
    <scope>NUCLEOTIDE SEQUENCE</scope>
    <source>
        <strain evidence="11">CBS 892.96</strain>
    </source>
</reference>
<dbReference type="Pfam" id="PF00698">
    <property type="entry name" value="Acyl_transf_1"/>
    <property type="match status" value="1"/>
</dbReference>
<dbReference type="Pfam" id="PF22621">
    <property type="entry name" value="CurL-like_PKS_C"/>
    <property type="match status" value="1"/>
</dbReference>
<dbReference type="GO" id="GO:0016491">
    <property type="term" value="F:oxidoreductase activity"/>
    <property type="evidence" value="ECO:0007669"/>
    <property type="project" value="UniProtKB-KW"/>
</dbReference>
<dbReference type="InterPro" id="IPR014030">
    <property type="entry name" value="Ketoacyl_synth_N"/>
</dbReference>
<dbReference type="Pfam" id="PF08659">
    <property type="entry name" value="KR"/>
    <property type="match status" value="1"/>
</dbReference>
<dbReference type="InterPro" id="IPR057326">
    <property type="entry name" value="KR_dom"/>
</dbReference>
<keyword evidence="6" id="KW-0560">Oxidoreductase</keyword>
<dbReference type="GO" id="GO:0031177">
    <property type="term" value="F:phosphopantetheine binding"/>
    <property type="evidence" value="ECO:0007669"/>
    <property type="project" value="InterPro"/>
</dbReference>
<dbReference type="GO" id="GO:0004312">
    <property type="term" value="F:fatty acid synthase activity"/>
    <property type="evidence" value="ECO:0007669"/>
    <property type="project" value="TreeGrafter"/>
</dbReference>
<dbReference type="PROSITE" id="PS00012">
    <property type="entry name" value="PHOSPHOPANTETHEINE"/>
    <property type="match status" value="1"/>
</dbReference>
<dbReference type="InterPro" id="IPR000873">
    <property type="entry name" value="AMP-dep_synth/lig_dom"/>
</dbReference>
<dbReference type="Gene3D" id="2.30.38.10">
    <property type="entry name" value="Luciferase, Domain 3"/>
    <property type="match status" value="1"/>
</dbReference>
<feature type="region of interest" description="Disordered" evidence="8">
    <location>
        <begin position="2175"/>
        <end position="2198"/>
    </location>
</feature>
<dbReference type="SMART" id="SM00827">
    <property type="entry name" value="PKS_AT"/>
    <property type="match status" value="1"/>
</dbReference>